<dbReference type="InterPro" id="IPR019861">
    <property type="entry name" value="PorP/SprF_Bacteroidetes"/>
</dbReference>
<keyword evidence="2" id="KW-1185">Reference proteome</keyword>
<evidence type="ECO:0000313" key="2">
    <source>
        <dbReference type="Proteomes" id="UP001319104"/>
    </source>
</evidence>
<gene>
    <name evidence="1" type="ORF">KI659_15685</name>
</gene>
<evidence type="ECO:0000313" key="1">
    <source>
        <dbReference type="EMBL" id="MBS9525458.1"/>
    </source>
</evidence>
<dbReference type="Pfam" id="PF11751">
    <property type="entry name" value="PorP_SprF"/>
    <property type="match status" value="1"/>
</dbReference>
<accession>A0AAP2G695</accession>
<protein>
    <submittedName>
        <fullName evidence="1">PorP/SprF family type IX secretion system membrane protein</fullName>
    </submittedName>
</protein>
<sequence>MKSIFKYVLVLIIGLFAQEAKSQSRKYISQFSFFQSYYNPGLTGYEGSAIRGFVRNQWGGFQGAPKTMFFSGEFDFAEMAGNSHPSLTGRNAASINLLFDRYGAFNETELITGYATRIRISESHNVRLGAGINYMNVRLDGTALNTEQQSDQTLQGYIGSFADMQILDFNIGIALTHENYYFSYGMHNVNRGRLSKGDNFMDGKPVSYIVQVGGRGLVSENLAIIGNAFYREQVGHPSNLEVNAKALFMNRLWLGGGHRLNYANNFQAGFVMQNLQLGYIYELPVQRSLIMGGTIHEFMVILKLFKEDDRFRGRNQIAIW</sequence>
<dbReference type="Proteomes" id="UP001319104">
    <property type="component" value="Unassembled WGS sequence"/>
</dbReference>
<dbReference type="RefSeq" id="WP_213946318.1">
    <property type="nucleotide sequence ID" value="NZ_JAHCMY010000012.1"/>
</dbReference>
<reference evidence="1 2" key="1">
    <citation type="submission" date="2021-05" db="EMBL/GenBank/DDBJ databases">
        <authorList>
            <person name="Zhang Z.D."/>
            <person name="Osman G."/>
        </authorList>
    </citation>
    <scope>NUCLEOTIDE SEQUENCE [LARGE SCALE GENOMIC DNA]</scope>
    <source>
        <strain evidence="1 2">KCTC 32217</strain>
    </source>
</reference>
<dbReference type="EMBL" id="JAHCMY010000012">
    <property type="protein sequence ID" value="MBS9525458.1"/>
    <property type="molecule type" value="Genomic_DNA"/>
</dbReference>
<comment type="caution">
    <text evidence="1">The sequence shown here is derived from an EMBL/GenBank/DDBJ whole genome shotgun (WGS) entry which is preliminary data.</text>
</comment>
<organism evidence="1 2">
    <name type="scientific">Litoribacter ruber</name>
    <dbReference type="NCBI Taxonomy" id="702568"/>
    <lineage>
        <taxon>Bacteria</taxon>
        <taxon>Pseudomonadati</taxon>
        <taxon>Bacteroidota</taxon>
        <taxon>Cytophagia</taxon>
        <taxon>Cytophagales</taxon>
        <taxon>Cyclobacteriaceae</taxon>
        <taxon>Litoribacter</taxon>
    </lineage>
</organism>
<proteinExistence type="predicted"/>
<dbReference type="NCBIfam" id="TIGR03519">
    <property type="entry name" value="T9SS_PorP_fam"/>
    <property type="match status" value="1"/>
</dbReference>
<dbReference type="AlphaFoldDB" id="A0AAP2G695"/>
<name>A0AAP2G695_9BACT</name>